<evidence type="ECO:0000313" key="2">
    <source>
        <dbReference type="EMBL" id="PPQ72273.1"/>
    </source>
</evidence>
<name>A0A409W1E0_9AGAR</name>
<organism evidence="2 3">
    <name type="scientific">Gymnopilus dilepis</name>
    <dbReference type="NCBI Taxonomy" id="231916"/>
    <lineage>
        <taxon>Eukaryota</taxon>
        <taxon>Fungi</taxon>
        <taxon>Dikarya</taxon>
        <taxon>Basidiomycota</taxon>
        <taxon>Agaricomycotina</taxon>
        <taxon>Agaricomycetes</taxon>
        <taxon>Agaricomycetidae</taxon>
        <taxon>Agaricales</taxon>
        <taxon>Agaricineae</taxon>
        <taxon>Hymenogastraceae</taxon>
        <taxon>Gymnopilus</taxon>
    </lineage>
</organism>
<feature type="region of interest" description="Disordered" evidence="1">
    <location>
        <begin position="97"/>
        <end position="142"/>
    </location>
</feature>
<dbReference type="InParanoid" id="A0A409W1E0"/>
<comment type="caution">
    <text evidence="2">The sequence shown here is derived from an EMBL/GenBank/DDBJ whole genome shotgun (WGS) entry which is preliminary data.</text>
</comment>
<gene>
    <name evidence="2" type="ORF">CVT26_006494</name>
</gene>
<feature type="compositionally biased region" description="Basic and acidic residues" evidence="1">
    <location>
        <begin position="99"/>
        <end position="109"/>
    </location>
</feature>
<feature type="compositionally biased region" description="Polar residues" evidence="1">
    <location>
        <begin position="1"/>
        <end position="14"/>
    </location>
</feature>
<proteinExistence type="predicted"/>
<dbReference type="EMBL" id="NHYE01005465">
    <property type="protein sequence ID" value="PPQ72273.1"/>
    <property type="molecule type" value="Genomic_DNA"/>
</dbReference>
<feature type="compositionally biased region" description="Low complexity" evidence="1">
    <location>
        <begin position="530"/>
        <end position="552"/>
    </location>
</feature>
<evidence type="ECO:0000256" key="1">
    <source>
        <dbReference type="SAM" id="MobiDB-lite"/>
    </source>
</evidence>
<feature type="region of interest" description="Disordered" evidence="1">
    <location>
        <begin position="388"/>
        <end position="407"/>
    </location>
</feature>
<feature type="region of interest" description="Disordered" evidence="1">
    <location>
        <begin position="1"/>
        <end position="21"/>
    </location>
</feature>
<keyword evidence="3" id="KW-1185">Reference proteome</keyword>
<dbReference type="Gene3D" id="1.10.472.10">
    <property type="entry name" value="Cyclin-like"/>
    <property type="match status" value="1"/>
</dbReference>
<dbReference type="AlphaFoldDB" id="A0A409W1E0"/>
<protein>
    <submittedName>
        <fullName evidence="2">Uncharacterized protein</fullName>
    </submittedName>
</protein>
<dbReference type="SUPFAM" id="SSF47954">
    <property type="entry name" value="Cyclin-like"/>
    <property type="match status" value="1"/>
</dbReference>
<feature type="region of interest" description="Disordered" evidence="1">
    <location>
        <begin position="524"/>
        <end position="553"/>
    </location>
</feature>
<sequence>MPSTTSNMTPEKYTSSSPPIPSLLFISELPSSSPTRTGLAVDYMVDYMRSSPASDSSDSHELEHTWTSASSEGLLVSESPITSPSLCCSLRMGSVDATPGDRNDIETNHDTAPLEVPYSSSPPDLYASHSGSSVDSRSRSSDVVQSYSASSLTDIDNDVVYQAAVPPTDPHLDGAGDSFGQKLHQLLLDVARERELERLTTGLGRALEGSQFVLTASDRLTTPTLSCSPPYQDSPSCTAFPNGSSSEGALAAGVLESSGHRSPSPLAMAALGRKTVRNTSAYIDSDHSGFLPDDLSPIVFGAAENMRSSSVEKYEPPANFRIIKRPRSYALFKEQEKLSSPLKRRKTCGYSSTHANERIYARRTASIRRADSLRVPQGRARKALELVPTAPASPVSQKPGDGSRKAKVLSSPVPIIAPPLNHTAKLPLSQESLAKQRLNGLLKKEADLRDEDDLPTGICQGPPTERLEAMVGDLTWEDDEDDWEEQIKFEWEAVMGLEAKTREAVVEWLLTVLPELHFRYYDPEVEDTDSPSPTSSHTSSQSSFTGFSSSEFESSDRHVSRHELGENLRDQLQNSPETRFHAVWMFLRYFYLATPGGSLESNPWAMKLLRTGNFLHNVWAIAVACLAISVKFHRDFLQPLIPVFAKEYLLLSSYALTYERLEAAHRDVLSLFDWRLGISPQPIMDELWVALPSLRTLLDFEGGWKNAMERAWSYLFACLTEPDVQRYPISVLTTTALMKGIVRTLIQEYRRQGSCNGSAKMALLDRARDEAEGVFCDIQALIGVSDVRHFSTCHTSC</sequence>
<feature type="compositionally biased region" description="Low complexity" evidence="1">
    <location>
        <begin position="128"/>
        <end position="142"/>
    </location>
</feature>
<accession>A0A409W1E0</accession>
<dbReference type="InterPro" id="IPR036915">
    <property type="entry name" value="Cyclin-like_sf"/>
</dbReference>
<evidence type="ECO:0000313" key="3">
    <source>
        <dbReference type="Proteomes" id="UP000284706"/>
    </source>
</evidence>
<dbReference type="STRING" id="231916.A0A409W1E0"/>
<dbReference type="OrthoDB" id="3250555at2759"/>
<dbReference type="Proteomes" id="UP000284706">
    <property type="component" value="Unassembled WGS sequence"/>
</dbReference>
<reference evidence="2 3" key="1">
    <citation type="journal article" date="2018" name="Evol. Lett.">
        <title>Horizontal gene cluster transfer increased hallucinogenic mushroom diversity.</title>
        <authorList>
            <person name="Reynolds H.T."/>
            <person name="Vijayakumar V."/>
            <person name="Gluck-Thaler E."/>
            <person name="Korotkin H.B."/>
            <person name="Matheny P.B."/>
            <person name="Slot J.C."/>
        </authorList>
    </citation>
    <scope>NUCLEOTIDE SEQUENCE [LARGE SCALE GENOMIC DNA]</scope>
    <source>
        <strain evidence="2 3">SRW20</strain>
    </source>
</reference>